<reference evidence="11" key="2">
    <citation type="submission" date="2017-05" db="UniProtKB">
        <authorList>
            <consortium name="EnsemblMetazoa"/>
        </authorList>
    </citation>
    <scope>IDENTIFICATION</scope>
</reference>
<comment type="subcellular location">
    <subcellularLocation>
        <location evidence="1">Cell junction</location>
    </subcellularLocation>
    <subcellularLocation>
        <location evidence="2">Cytoplasm</location>
    </subcellularLocation>
</comment>
<keyword evidence="3" id="KW-0963">Cytoplasm</keyword>
<feature type="domain" description="LIM zinc-binding" evidence="10">
    <location>
        <begin position="5"/>
        <end position="66"/>
    </location>
</feature>
<evidence type="ECO:0000256" key="4">
    <source>
        <dbReference type="ARBA" id="ARBA00022723"/>
    </source>
</evidence>
<organism evidence="11">
    <name type="scientific">Amphimedon queenslandica</name>
    <name type="common">Sponge</name>
    <dbReference type="NCBI Taxonomy" id="400682"/>
    <lineage>
        <taxon>Eukaryota</taxon>
        <taxon>Metazoa</taxon>
        <taxon>Porifera</taxon>
        <taxon>Demospongiae</taxon>
        <taxon>Heteroscleromorpha</taxon>
        <taxon>Haplosclerida</taxon>
        <taxon>Niphatidae</taxon>
        <taxon>Amphimedon</taxon>
    </lineage>
</organism>
<dbReference type="Gene3D" id="2.10.110.10">
    <property type="entry name" value="Cysteine Rich Protein"/>
    <property type="match status" value="5"/>
</dbReference>
<evidence type="ECO:0000256" key="6">
    <source>
        <dbReference type="ARBA" id="ARBA00022833"/>
    </source>
</evidence>
<evidence type="ECO:0000256" key="8">
    <source>
        <dbReference type="ARBA" id="ARBA00023038"/>
    </source>
</evidence>
<dbReference type="Proteomes" id="UP000007879">
    <property type="component" value="Unassembled WGS sequence"/>
</dbReference>
<dbReference type="GO" id="GO:0005925">
    <property type="term" value="C:focal adhesion"/>
    <property type="evidence" value="ECO:0007669"/>
    <property type="project" value="TreeGrafter"/>
</dbReference>
<dbReference type="InParanoid" id="A0A1X7U7A4"/>
<dbReference type="PANTHER" id="PTHR24210:SF0">
    <property type="entry name" value="LIM DOMAIN-CONTAINING PROTEIN"/>
    <property type="match status" value="1"/>
</dbReference>
<evidence type="ECO:0000256" key="3">
    <source>
        <dbReference type="ARBA" id="ARBA00022490"/>
    </source>
</evidence>
<dbReference type="InterPro" id="IPR017351">
    <property type="entry name" value="PINCH-1-4-like"/>
</dbReference>
<dbReference type="CDD" id="cd09331">
    <property type="entry name" value="LIM1_PINCH"/>
    <property type="match status" value="1"/>
</dbReference>
<feature type="domain" description="LIM zinc-binding" evidence="10">
    <location>
        <begin position="247"/>
        <end position="308"/>
    </location>
</feature>
<dbReference type="InterPro" id="IPR047944">
    <property type="entry name" value="LIMS1/2-like_LIM1"/>
</dbReference>
<evidence type="ECO:0000256" key="2">
    <source>
        <dbReference type="ARBA" id="ARBA00004496"/>
    </source>
</evidence>
<dbReference type="KEGG" id="aqu:100637473"/>
<dbReference type="PANTHER" id="PTHR24210">
    <property type="entry name" value="LIM DOMAIN-CONTAINING PROTEIN"/>
    <property type="match status" value="1"/>
</dbReference>
<dbReference type="OrthoDB" id="20689at2759"/>
<dbReference type="InterPro" id="IPR001781">
    <property type="entry name" value="Znf_LIM"/>
</dbReference>
<proteinExistence type="predicted"/>
<evidence type="ECO:0000259" key="10">
    <source>
        <dbReference type="PROSITE" id="PS50023"/>
    </source>
</evidence>
<dbReference type="SUPFAM" id="SSF57716">
    <property type="entry name" value="Glucocorticoid receptor-like (DNA-binding domain)"/>
    <property type="match status" value="5"/>
</dbReference>
<feature type="domain" description="LIM zinc-binding" evidence="10">
    <location>
        <begin position="68"/>
        <end position="125"/>
    </location>
</feature>
<dbReference type="GO" id="GO:0005911">
    <property type="term" value="C:cell-cell junction"/>
    <property type="evidence" value="ECO:0007669"/>
    <property type="project" value="TreeGrafter"/>
</dbReference>
<dbReference type="STRING" id="400682.A0A1X7U7A4"/>
<dbReference type="GO" id="GO:0098609">
    <property type="term" value="P:cell-cell adhesion"/>
    <property type="evidence" value="ECO:0007669"/>
    <property type="project" value="TreeGrafter"/>
</dbReference>
<keyword evidence="7" id="KW-0965">Cell junction</keyword>
<keyword evidence="6 9" id="KW-0862">Zinc</keyword>
<dbReference type="Pfam" id="PF00412">
    <property type="entry name" value="LIM"/>
    <property type="match status" value="5"/>
</dbReference>
<dbReference type="OMA" id="RYVCHKC"/>
<dbReference type="GO" id="GO:1900026">
    <property type="term" value="P:positive regulation of substrate adhesion-dependent cell spreading"/>
    <property type="evidence" value="ECO:0007669"/>
    <property type="project" value="TreeGrafter"/>
</dbReference>
<evidence type="ECO:0000313" key="11">
    <source>
        <dbReference type="EnsemblMetazoa" id="Aqu2.1.23384_001"/>
    </source>
</evidence>
<keyword evidence="5" id="KW-0677">Repeat</keyword>
<gene>
    <name evidence="11" type="primary">100637473</name>
</gene>
<dbReference type="AlphaFoldDB" id="A0A1X7U7A4"/>
<dbReference type="SMART" id="SM00132">
    <property type="entry name" value="LIM"/>
    <property type="match status" value="5"/>
</dbReference>
<dbReference type="CDD" id="cd09334">
    <property type="entry name" value="LIM4_PINCH"/>
    <property type="match status" value="1"/>
</dbReference>
<dbReference type="EnsemblMetazoa" id="Aqu2.1.23384_001">
    <property type="protein sequence ID" value="Aqu2.1.23384_001"/>
    <property type="gene ID" value="Aqu2.1.23384"/>
</dbReference>
<dbReference type="FunFam" id="2.10.110.10:FF:000017">
    <property type="entry name" value="Lim and senescent cell antigen-like-containing"/>
    <property type="match status" value="1"/>
</dbReference>
<keyword evidence="12" id="KW-1185">Reference proteome</keyword>
<dbReference type="GO" id="GO:2001046">
    <property type="term" value="P:positive regulation of integrin-mediated signaling pathway"/>
    <property type="evidence" value="ECO:0007669"/>
    <property type="project" value="TreeGrafter"/>
</dbReference>
<dbReference type="GO" id="GO:0005737">
    <property type="term" value="C:cytoplasm"/>
    <property type="evidence" value="ECO:0007669"/>
    <property type="project" value="UniProtKB-SubCell"/>
</dbReference>
<dbReference type="FunFam" id="2.10.110.10:FF:000008">
    <property type="entry name" value="Paxillin isoform 1"/>
    <property type="match status" value="1"/>
</dbReference>
<dbReference type="eggNOG" id="KOG2272">
    <property type="taxonomic scope" value="Eukaryota"/>
</dbReference>
<keyword evidence="4 9" id="KW-0479">Metal-binding</keyword>
<accession>A0A1X7U7A4</accession>
<sequence length="318" mass="36513">MDFGGYCNLCQDPFEPTDGMVNAGGHVWHETCFVCVQCFQPFPEGVFFEHEGRRYCEQDYKTLYAPCCSGCGDFVIGRVIRAVSQSWHPKCFKCVNCHCELADIGFVKNQGRPLCKRCNSEFKGGAKKFCAKCSLPMDQGDHITYKFQTVHAHHFNCSKCSKQLTARCREKDGDLYCLRCFDNMESSICGACRRPIEGRVIHAVGRTWHPEHFVCSYCEQPFEGRRHYERKGLAYCERDYQTLYGDTCFGCNKPCKGDVVTVLNKSWCIEHFNCTACDTLLSSRGGAKYIDMDERPYCKKCFDKIPVELRRRLKKQAD</sequence>
<dbReference type="GO" id="GO:0046872">
    <property type="term" value="F:metal ion binding"/>
    <property type="evidence" value="ECO:0007669"/>
    <property type="project" value="UniProtKB-KW"/>
</dbReference>
<evidence type="ECO:0000256" key="9">
    <source>
        <dbReference type="PROSITE-ProRule" id="PRU00125"/>
    </source>
</evidence>
<dbReference type="EnsemblMetazoa" id="XM_003388827.3">
    <property type="protein sequence ID" value="XP_003388875.1"/>
    <property type="gene ID" value="LOC100637473"/>
</dbReference>
<reference evidence="12" key="1">
    <citation type="journal article" date="2010" name="Nature">
        <title>The Amphimedon queenslandica genome and the evolution of animal complexity.</title>
        <authorList>
            <person name="Srivastava M."/>
            <person name="Simakov O."/>
            <person name="Chapman J."/>
            <person name="Fahey B."/>
            <person name="Gauthier M.E."/>
            <person name="Mitros T."/>
            <person name="Richards G.S."/>
            <person name="Conaco C."/>
            <person name="Dacre M."/>
            <person name="Hellsten U."/>
            <person name="Larroux C."/>
            <person name="Putnam N.H."/>
            <person name="Stanke M."/>
            <person name="Adamska M."/>
            <person name="Darling A."/>
            <person name="Degnan S.M."/>
            <person name="Oakley T.H."/>
            <person name="Plachetzki D.C."/>
            <person name="Zhai Y."/>
            <person name="Adamski M."/>
            <person name="Calcino A."/>
            <person name="Cummins S.F."/>
            <person name="Goodstein D.M."/>
            <person name="Harris C."/>
            <person name="Jackson D.J."/>
            <person name="Leys S.P."/>
            <person name="Shu S."/>
            <person name="Woodcroft B.J."/>
            <person name="Vervoort M."/>
            <person name="Kosik K.S."/>
            <person name="Manning G."/>
            <person name="Degnan B.M."/>
            <person name="Rokhsar D.S."/>
        </authorList>
    </citation>
    <scope>NUCLEOTIDE SEQUENCE [LARGE SCALE GENOMIC DNA]</scope>
</reference>
<evidence type="ECO:0000313" key="12">
    <source>
        <dbReference type="Proteomes" id="UP000007879"/>
    </source>
</evidence>
<dbReference type="PROSITE" id="PS00478">
    <property type="entry name" value="LIM_DOMAIN_1"/>
    <property type="match status" value="3"/>
</dbReference>
<protein>
    <recommendedName>
        <fullName evidence="10">LIM zinc-binding domain-containing protein</fullName>
    </recommendedName>
</protein>
<feature type="domain" description="LIM zinc-binding" evidence="10">
    <location>
        <begin position="187"/>
        <end position="246"/>
    </location>
</feature>
<evidence type="ECO:0000256" key="1">
    <source>
        <dbReference type="ARBA" id="ARBA00004282"/>
    </source>
</evidence>
<evidence type="ECO:0000256" key="5">
    <source>
        <dbReference type="ARBA" id="ARBA00022737"/>
    </source>
</evidence>
<evidence type="ECO:0000256" key="7">
    <source>
        <dbReference type="ARBA" id="ARBA00022949"/>
    </source>
</evidence>
<dbReference type="GO" id="GO:0045216">
    <property type="term" value="P:cell-cell junction organization"/>
    <property type="evidence" value="ECO:0007669"/>
    <property type="project" value="TreeGrafter"/>
</dbReference>
<keyword evidence="8 9" id="KW-0440">LIM domain</keyword>
<dbReference type="PROSITE" id="PS50023">
    <property type="entry name" value="LIM_DOMAIN_2"/>
    <property type="match status" value="4"/>
</dbReference>
<name>A0A1X7U7A4_AMPQE</name>